<evidence type="ECO:0000256" key="6">
    <source>
        <dbReference type="ARBA" id="ARBA00023136"/>
    </source>
</evidence>
<dbReference type="AlphaFoldDB" id="A0AAE9L417"/>
<dbReference type="Proteomes" id="UP000318943">
    <property type="component" value="Unassembled WGS sequence"/>
</dbReference>
<dbReference type="PANTHER" id="PTHR30151">
    <property type="entry name" value="ALKANE SULFONATE ABC TRANSPORTER-RELATED, MEMBRANE SUBUNIT"/>
    <property type="match status" value="1"/>
</dbReference>
<feature type="transmembrane region" description="Helical" evidence="7">
    <location>
        <begin position="94"/>
        <end position="117"/>
    </location>
</feature>
<name>A0AAE9L417_9BURK</name>
<protein>
    <submittedName>
        <fullName evidence="11">ABC transporter permease</fullName>
    </submittedName>
</protein>
<accession>A0AAE9L417</accession>
<evidence type="ECO:0000259" key="9">
    <source>
        <dbReference type="PROSITE" id="PS50928"/>
    </source>
</evidence>
<dbReference type="PROSITE" id="PS50928">
    <property type="entry name" value="ABC_TM1"/>
    <property type="match status" value="1"/>
</dbReference>
<organism evidence="11 13">
    <name type="scientific">Cupriavidus campinensis</name>
    <dbReference type="NCBI Taxonomy" id="151783"/>
    <lineage>
        <taxon>Bacteria</taxon>
        <taxon>Pseudomonadati</taxon>
        <taxon>Pseudomonadota</taxon>
        <taxon>Betaproteobacteria</taxon>
        <taxon>Burkholderiales</taxon>
        <taxon>Burkholderiaceae</taxon>
        <taxon>Cupriavidus</taxon>
    </lineage>
</organism>
<evidence type="ECO:0000313" key="10">
    <source>
        <dbReference type="EMBL" id="TSP13846.1"/>
    </source>
</evidence>
<evidence type="ECO:0000256" key="1">
    <source>
        <dbReference type="ARBA" id="ARBA00004651"/>
    </source>
</evidence>
<dbReference type="Pfam" id="PF00528">
    <property type="entry name" value="BPD_transp_1"/>
    <property type="match status" value="1"/>
</dbReference>
<feature type="signal peptide" evidence="8">
    <location>
        <begin position="1"/>
        <end position="27"/>
    </location>
</feature>
<dbReference type="InterPro" id="IPR035906">
    <property type="entry name" value="MetI-like_sf"/>
</dbReference>
<dbReference type="SUPFAM" id="SSF161098">
    <property type="entry name" value="MetI-like"/>
    <property type="match status" value="1"/>
</dbReference>
<proteinExistence type="inferred from homology"/>
<feature type="chain" id="PRO_5041989451" evidence="8">
    <location>
        <begin position="28"/>
        <end position="252"/>
    </location>
</feature>
<dbReference type="CDD" id="cd06261">
    <property type="entry name" value="TM_PBP2"/>
    <property type="match status" value="1"/>
</dbReference>
<keyword evidence="2 7" id="KW-0813">Transport</keyword>
<evidence type="ECO:0000256" key="5">
    <source>
        <dbReference type="ARBA" id="ARBA00022989"/>
    </source>
</evidence>
<feature type="domain" description="ABC transmembrane type-1" evidence="9">
    <location>
        <begin position="57"/>
        <end position="241"/>
    </location>
</feature>
<reference evidence="11" key="3">
    <citation type="submission" date="2022-05" db="EMBL/GenBank/DDBJ databases">
        <authorList>
            <person name="Kunte H.-J."/>
        </authorList>
    </citation>
    <scope>NUCLEOTIDE SEQUENCE</scope>
    <source>
        <strain evidence="11">G5</strain>
    </source>
</reference>
<evidence type="ECO:0000256" key="2">
    <source>
        <dbReference type="ARBA" id="ARBA00022448"/>
    </source>
</evidence>
<dbReference type="EMBL" id="VCIZ01000002">
    <property type="protein sequence ID" value="TSP13846.1"/>
    <property type="molecule type" value="Genomic_DNA"/>
</dbReference>
<evidence type="ECO:0000256" key="3">
    <source>
        <dbReference type="ARBA" id="ARBA00022475"/>
    </source>
</evidence>
<dbReference type="EMBL" id="CP097331">
    <property type="protein sequence ID" value="URF06508.1"/>
    <property type="molecule type" value="Genomic_DNA"/>
</dbReference>
<sequence length="252" mass="27007">MTPRLPQTRQWLLPAALLVAWQLAATAQEGPSILPSPVEIGQTLLETLVSGRLPADALHTFAAAIASWVICLLIGIPLGMALGSAERLRVALSLFIELLRPLPAVALIPLAILVFGFSWQTEITVTVFASVWPLILASRSGIERLHPRILEVVSTLHLRRWHALRCVITPAAFRQILVGAKLSFSLCLVVSVVAEMVGNPAGLGWGLVSAQEAMRASETFAYLFAIGILGVCANCALDFAVKHLFPGLAQGN</sequence>
<dbReference type="KEGG" id="ccam:M5D45_25760"/>
<keyword evidence="8" id="KW-0732">Signal</keyword>
<evidence type="ECO:0000313" key="13">
    <source>
        <dbReference type="Proteomes" id="UP001056132"/>
    </source>
</evidence>
<evidence type="ECO:0000313" key="11">
    <source>
        <dbReference type="EMBL" id="URF06508.1"/>
    </source>
</evidence>
<evidence type="ECO:0000256" key="4">
    <source>
        <dbReference type="ARBA" id="ARBA00022692"/>
    </source>
</evidence>
<reference evidence="11" key="2">
    <citation type="journal article" date="2022" name="Microbiol. Resour. Announc.">
        <title>Genome Sequence of Cupriavidus campinensis Strain G5, a Member of a Bacterial Consortium Capable of Polyethylene Degradation.</title>
        <authorList>
            <person name="Schneider B."/>
            <person name="Pfeiffer F."/>
            <person name="Dyall-Smith M."/>
            <person name="Kunte H.J."/>
        </authorList>
    </citation>
    <scope>NUCLEOTIDE SEQUENCE</scope>
    <source>
        <strain evidence="11">G5</strain>
    </source>
</reference>
<comment type="similarity">
    <text evidence="7">Belongs to the binding-protein-dependent transport system permease family.</text>
</comment>
<dbReference type="RefSeq" id="WP_144196544.1">
    <property type="nucleotide sequence ID" value="NZ_CAJPVH010000005.1"/>
</dbReference>
<evidence type="ECO:0000313" key="12">
    <source>
        <dbReference type="Proteomes" id="UP000318943"/>
    </source>
</evidence>
<feature type="transmembrane region" description="Helical" evidence="7">
    <location>
        <begin position="220"/>
        <end position="241"/>
    </location>
</feature>
<dbReference type="GO" id="GO:0055085">
    <property type="term" value="P:transmembrane transport"/>
    <property type="evidence" value="ECO:0007669"/>
    <property type="project" value="InterPro"/>
</dbReference>
<gene>
    <name evidence="10" type="ORF">FGG12_05020</name>
    <name evidence="11" type="ORF">M5D45_25760</name>
</gene>
<dbReference type="InterPro" id="IPR000515">
    <property type="entry name" value="MetI-like"/>
</dbReference>
<keyword evidence="12" id="KW-1185">Reference proteome</keyword>
<keyword evidence="3" id="KW-1003">Cell membrane</keyword>
<evidence type="ECO:0000256" key="8">
    <source>
        <dbReference type="SAM" id="SignalP"/>
    </source>
</evidence>
<dbReference type="Gene3D" id="1.10.3720.10">
    <property type="entry name" value="MetI-like"/>
    <property type="match status" value="1"/>
</dbReference>
<keyword evidence="4 7" id="KW-0812">Transmembrane</keyword>
<comment type="subcellular location">
    <subcellularLocation>
        <location evidence="1 7">Cell membrane</location>
        <topology evidence="1 7">Multi-pass membrane protein</topology>
    </subcellularLocation>
</comment>
<dbReference type="PANTHER" id="PTHR30151:SF16">
    <property type="entry name" value="ABC TRANSPORTER PERMEASE PROTEIN"/>
    <property type="match status" value="1"/>
</dbReference>
<evidence type="ECO:0000256" key="7">
    <source>
        <dbReference type="RuleBase" id="RU363032"/>
    </source>
</evidence>
<dbReference type="Proteomes" id="UP001056132">
    <property type="component" value="Chromosome 2"/>
</dbReference>
<dbReference type="GO" id="GO:0005886">
    <property type="term" value="C:plasma membrane"/>
    <property type="evidence" value="ECO:0007669"/>
    <property type="project" value="UniProtKB-SubCell"/>
</dbReference>
<reference evidence="10 12" key="1">
    <citation type="submission" date="2019-05" db="EMBL/GenBank/DDBJ databases">
        <title>Whole genome sequence analysis of Cupriavidus campinensis S14E4C strain.</title>
        <authorList>
            <person name="Abbaszade G."/>
            <person name="Szabo A."/>
            <person name="Toumi M."/>
            <person name="Toth E."/>
        </authorList>
    </citation>
    <scope>NUCLEOTIDE SEQUENCE [LARGE SCALE GENOMIC DNA]</scope>
    <source>
        <strain evidence="10 12">S14E4C</strain>
    </source>
</reference>
<keyword evidence="6 7" id="KW-0472">Membrane</keyword>
<keyword evidence="5 7" id="KW-1133">Transmembrane helix</keyword>
<feature type="transmembrane region" description="Helical" evidence="7">
    <location>
        <begin position="61"/>
        <end position="82"/>
    </location>
</feature>